<sequence>MASNDDGPPLSLRPFPVAGKEPKNLADFIARVNAQPGGFRGVTETKLREEIKAGEDSNSATVELEDVDMVDAADDDDAAAKDPAAARIEVLKNVDIAGNTAMLTLDSLSLLLSKQNPTTAGLTLSQQLRDMVGIGTLGADKLDEPNTNEAKTKALGEVAIGWTLLEINRTRDAAEDASSLLEREVGIESRYWEDVMAVKKAGWSTCRVPHERHTLGVRFGFSEASAEFKNNGLAPMRRGEDGSVELDLGRLGGISEGLVVTYQRHGQVVGRSVPRRRSGGDPSLESRVLEARNTIFSQELWHELTREARTLAAYDVRLEGSRLTCKVDPASTITVELLPLASCPSADDDALPENSTAEAISASLHILLSYAHRYNELMRTRPIPPHVPRSRGQQTYALLRPIIARMTSLLSIRACTRHIGSLVQALRAAGFASAFTLRTPQVLFAPEPGAAAAGAPNQPSAAQTLVRNMLQPLEFTVDFDMLPGASLTIRGRTILFPVTATFYHVALPPAPSLLQGLSAPYPDGYPDLRGLSDYLNTTVARTLTRHFLADLAGGKAPGSERWTQSVVGTSIRDADSETLDIHFSVQQQGPKTALVLTSTVAVDRAPHQRRWQWASSGGDDDINDSSSSERRPIADIVTEVVAKSSS</sequence>
<organism evidence="10 11">
    <name type="scientific">Hirsutella rhossiliensis</name>
    <dbReference type="NCBI Taxonomy" id="111463"/>
    <lineage>
        <taxon>Eukaryota</taxon>
        <taxon>Fungi</taxon>
        <taxon>Dikarya</taxon>
        <taxon>Ascomycota</taxon>
        <taxon>Pezizomycotina</taxon>
        <taxon>Sordariomycetes</taxon>
        <taxon>Hypocreomycetidae</taxon>
        <taxon>Hypocreales</taxon>
        <taxon>Ophiocordycipitaceae</taxon>
        <taxon>Hirsutella</taxon>
    </lineage>
</organism>
<dbReference type="Proteomes" id="UP000824596">
    <property type="component" value="Unassembled WGS sequence"/>
</dbReference>
<keyword evidence="5 8" id="KW-0804">Transcription</keyword>
<feature type="region of interest" description="Disordered" evidence="9">
    <location>
        <begin position="610"/>
        <end position="646"/>
    </location>
</feature>
<proteinExistence type="inferred from homology"/>
<comment type="subcellular location">
    <subcellularLocation>
        <location evidence="1 8">Nucleus</location>
    </subcellularLocation>
</comment>
<evidence type="ECO:0000313" key="10">
    <source>
        <dbReference type="EMBL" id="KAH0963913.1"/>
    </source>
</evidence>
<reference evidence="10" key="1">
    <citation type="submission" date="2021-09" db="EMBL/GenBank/DDBJ databases">
        <title>A high-quality genome of the endoparasitic fungus Hirsutella rhossiliensis with a comparison of Hirsutella genomes reveals transposable elements contributing to genome size variation.</title>
        <authorList>
            <person name="Lin R."/>
            <person name="Jiao Y."/>
            <person name="Sun X."/>
            <person name="Ling J."/>
            <person name="Xie B."/>
            <person name="Cheng X."/>
        </authorList>
    </citation>
    <scope>NUCLEOTIDE SEQUENCE</scope>
    <source>
        <strain evidence="10">HR02</strain>
    </source>
</reference>
<keyword evidence="6 8" id="KW-0539">Nucleus</keyword>
<comment type="caution">
    <text evidence="10">The sequence shown here is derived from an EMBL/GenBank/DDBJ whole genome shotgun (WGS) entry which is preliminary data.</text>
</comment>
<protein>
    <recommendedName>
        <fullName evidence="3 8">Mediator of RNA polymerase II transcription subunit 17</fullName>
    </recommendedName>
    <alternativeName>
        <fullName evidence="7 8">Mediator complex subunit 17</fullName>
    </alternativeName>
</protein>
<dbReference type="OrthoDB" id="5319830at2759"/>
<dbReference type="PANTHER" id="PTHR13114">
    <property type="entry name" value="MEDIATOR OF RNA POLYMERASE II TRANSCRIPTION SUBUNIT 17"/>
    <property type="match status" value="1"/>
</dbReference>
<name>A0A9P8MXI8_9HYPO</name>
<dbReference type="GO" id="GO:0070847">
    <property type="term" value="C:core mediator complex"/>
    <property type="evidence" value="ECO:0007669"/>
    <property type="project" value="TreeGrafter"/>
</dbReference>
<keyword evidence="11" id="KW-1185">Reference proteome</keyword>
<dbReference type="GO" id="GO:0003712">
    <property type="term" value="F:transcription coregulator activity"/>
    <property type="evidence" value="ECO:0007669"/>
    <property type="project" value="InterPro"/>
</dbReference>
<comment type="function">
    <text evidence="8">Component of the Mediator complex, a coactivator involved in the regulated transcription of nearly all RNA polymerase II-dependent genes. Mediator functions as a bridge to convey information from gene-specific regulatory proteins to the basal RNA polymerase II transcription machinery. Mediator is recruited to promoters by direct interactions with regulatory proteins and serves as a scaffold for the assembly of a functional preinitiation complex with RNA polymerase II and the general transcription factors.</text>
</comment>
<evidence type="ECO:0000256" key="7">
    <source>
        <dbReference type="ARBA" id="ARBA00032014"/>
    </source>
</evidence>
<evidence type="ECO:0000256" key="3">
    <source>
        <dbReference type="ARBA" id="ARBA00019610"/>
    </source>
</evidence>
<evidence type="ECO:0000256" key="1">
    <source>
        <dbReference type="ARBA" id="ARBA00004123"/>
    </source>
</evidence>
<comment type="subunit">
    <text evidence="8">Component of the Mediator complex.</text>
</comment>
<dbReference type="PANTHER" id="PTHR13114:SF7">
    <property type="entry name" value="MEDIATOR OF RNA POLYMERASE II TRANSCRIPTION SUBUNIT 17"/>
    <property type="match status" value="1"/>
</dbReference>
<evidence type="ECO:0000313" key="11">
    <source>
        <dbReference type="Proteomes" id="UP000824596"/>
    </source>
</evidence>
<keyword evidence="4 8" id="KW-0805">Transcription regulation</keyword>
<dbReference type="EMBL" id="JAIZPD010000004">
    <property type="protein sequence ID" value="KAH0963913.1"/>
    <property type="molecule type" value="Genomic_DNA"/>
</dbReference>
<dbReference type="Gene3D" id="6.10.250.2620">
    <property type="match status" value="1"/>
</dbReference>
<dbReference type="GO" id="GO:0006357">
    <property type="term" value="P:regulation of transcription by RNA polymerase II"/>
    <property type="evidence" value="ECO:0007669"/>
    <property type="project" value="InterPro"/>
</dbReference>
<evidence type="ECO:0000256" key="9">
    <source>
        <dbReference type="SAM" id="MobiDB-lite"/>
    </source>
</evidence>
<dbReference type="GO" id="GO:0016592">
    <property type="term" value="C:mediator complex"/>
    <property type="evidence" value="ECO:0007669"/>
    <property type="project" value="InterPro"/>
</dbReference>
<evidence type="ECO:0000256" key="5">
    <source>
        <dbReference type="ARBA" id="ARBA00023163"/>
    </source>
</evidence>
<keyword evidence="8" id="KW-0010">Activator</keyword>
<evidence type="ECO:0000256" key="6">
    <source>
        <dbReference type="ARBA" id="ARBA00023242"/>
    </source>
</evidence>
<gene>
    <name evidence="8" type="primary">MED17</name>
    <name evidence="10" type="ORF">HRG_04341</name>
</gene>
<comment type="similarity">
    <text evidence="2 8">Belongs to the Mediator complex subunit 17 family.</text>
</comment>
<dbReference type="InterPro" id="IPR019313">
    <property type="entry name" value="Mediator_Med17"/>
</dbReference>
<dbReference type="Pfam" id="PF10156">
    <property type="entry name" value="Med17"/>
    <property type="match status" value="1"/>
</dbReference>
<accession>A0A9P8MXI8</accession>
<dbReference type="AlphaFoldDB" id="A0A9P8MXI8"/>
<evidence type="ECO:0000256" key="2">
    <source>
        <dbReference type="ARBA" id="ARBA00005635"/>
    </source>
</evidence>
<evidence type="ECO:0000256" key="8">
    <source>
        <dbReference type="RuleBase" id="RU364140"/>
    </source>
</evidence>
<evidence type="ECO:0000256" key="4">
    <source>
        <dbReference type="ARBA" id="ARBA00023015"/>
    </source>
</evidence>